<reference evidence="9" key="2">
    <citation type="submission" date="2016-05" db="EMBL/GenBank/DDBJ databases">
        <title>Comparative analysis highlights variable genome content of wheat rusts and divergence of the mating loci.</title>
        <authorList>
            <person name="Cuomo C.A."/>
            <person name="Bakkeren G."/>
            <person name="Szabo L."/>
            <person name="Khalil H."/>
            <person name="Joly D."/>
            <person name="Goldberg J."/>
            <person name="Young S."/>
            <person name="Zeng Q."/>
            <person name="Fellers J."/>
        </authorList>
    </citation>
    <scope>NUCLEOTIDE SEQUENCE [LARGE SCALE GENOMIC DNA]</scope>
    <source>
        <strain evidence="9">1-1 BBBD Race 1</strain>
    </source>
</reference>
<dbReference type="InterPro" id="IPR017441">
    <property type="entry name" value="Protein_kinase_ATP_BS"/>
</dbReference>
<name>A0A0C4F006_PUCT1</name>
<dbReference type="InterPro" id="IPR011009">
    <property type="entry name" value="Kinase-like_dom_sf"/>
</dbReference>
<keyword evidence="3 6" id="KW-0547">Nucleotide-binding</keyword>
<keyword evidence="7" id="KW-0812">Transmembrane</keyword>
<evidence type="ECO:0000256" key="6">
    <source>
        <dbReference type="PROSITE-ProRule" id="PRU10141"/>
    </source>
</evidence>
<dbReference type="Gene3D" id="1.10.510.10">
    <property type="entry name" value="Transferase(Phosphotransferase) domain 1"/>
    <property type="match status" value="1"/>
</dbReference>
<keyword evidence="7" id="KW-1133">Transmembrane helix</keyword>
<keyword evidence="1" id="KW-0723">Serine/threonine-protein kinase</keyword>
<feature type="transmembrane region" description="Helical" evidence="7">
    <location>
        <begin position="20"/>
        <end position="49"/>
    </location>
</feature>
<sequence>MKPGYACEGGFPLRHGPNNILVVLWVVVGLLLCGVVLLCVLCAACVLLLSLWRTSFLPRLHPAFLLPLSCPAVVPLLPSPAASSHVVYPGPSPAAPRPETSHEPLHLQYKVLSSSPAPPELVQERLEAGYLRRQIQWPKSGNHLTCSPIAALQLILRHSNPHNLAPHSGPSKTSGFARPIANNVFVDRILTQLIFQTTTGLPTLHALTSQGDLKPDLPLLFRQQREEAREAKRHEAERLPIDDKEGHYIVRQDDLLGDHRYQVVKLLGQGTFGKVVQATDLHAPIDRSGRRREVAVKVIRAVQKYRDASKIEIKVLNLLRERDPDNVHKCIHLLDVFDYCNHICIVTELLSLSVFDFLKDNQYSPFPASHIQSFAKQLLSSVAFLHELRLVHTDLKPENILLLDASANLIAAKRGANKSKKVLRCSDIRLIDFGSATFEDEYHASVVSTRHYRAPEIILNMPWSFPCDVWSIGCILVEFFTGEALFQTHENLEHLAMMEAVFGPMPETFARRAARNRSEWFTKNYRLDYPQSNTTRQSRKFVRAMRPLEDIIPQTSIQNARFRDLLSKLLEWEPHKRITVKEALKHSYFTLKIDDEGTIY</sequence>
<dbReference type="STRING" id="630390.A0A0C4F006"/>
<dbReference type="GO" id="GO:0005524">
    <property type="term" value="F:ATP binding"/>
    <property type="evidence" value="ECO:0007669"/>
    <property type="project" value="UniProtKB-UniRule"/>
</dbReference>
<evidence type="ECO:0000313" key="10">
    <source>
        <dbReference type="EnsemblFungi" id="PTTG_06420-t43_1-p1"/>
    </source>
</evidence>
<dbReference type="SUPFAM" id="SSF56112">
    <property type="entry name" value="Protein kinase-like (PK-like)"/>
    <property type="match status" value="1"/>
</dbReference>
<dbReference type="EnsemblFungi" id="PTTG_06420-t43_1">
    <property type="protein sequence ID" value="PTTG_06420-t43_1-p1"/>
    <property type="gene ID" value="PTTG_06420"/>
</dbReference>
<keyword evidence="11" id="KW-1185">Reference proteome</keyword>
<feature type="binding site" evidence="6">
    <location>
        <position position="297"/>
    </location>
    <ligand>
        <name>ATP</name>
        <dbReference type="ChEBI" id="CHEBI:30616"/>
    </ligand>
</feature>
<protein>
    <submittedName>
        <fullName evidence="9">CMGC/CLK protein kinase</fullName>
    </submittedName>
    <submittedName>
        <fullName evidence="10">Protein kinase domain-containing protein</fullName>
    </submittedName>
</protein>
<dbReference type="GO" id="GO:0043484">
    <property type="term" value="P:regulation of RNA splicing"/>
    <property type="evidence" value="ECO:0007669"/>
    <property type="project" value="TreeGrafter"/>
</dbReference>
<reference evidence="10 11" key="3">
    <citation type="journal article" date="2017" name="G3 (Bethesda)">
        <title>Comparative analysis highlights variable genome content of wheat rusts and divergence of the mating loci.</title>
        <authorList>
            <person name="Cuomo C.A."/>
            <person name="Bakkeren G."/>
            <person name="Khalil H.B."/>
            <person name="Panwar V."/>
            <person name="Joly D."/>
            <person name="Linning R."/>
            <person name="Sakthikumar S."/>
            <person name="Song X."/>
            <person name="Adiconis X."/>
            <person name="Fan L."/>
            <person name="Goldberg J.M."/>
            <person name="Levin J.Z."/>
            <person name="Young S."/>
            <person name="Zeng Q."/>
            <person name="Anikster Y."/>
            <person name="Bruce M."/>
            <person name="Wang M."/>
            <person name="Yin C."/>
            <person name="McCallum B."/>
            <person name="Szabo L.J."/>
            <person name="Hulbert S."/>
            <person name="Chen X."/>
            <person name="Fellers J.P."/>
        </authorList>
    </citation>
    <scope>NUCLEOTIDE SEQUENCE</scope>
    <source>
        <strain evidence="10">isolate 1-1 / race 1 (BBBD)</strain>
        <strain evidence="11">Isolate 1-1 / race 1 (BBBD)</strain>
    </source>
</reference>
<evidence type="ECO:0000313" key="11">
    <source>
        <dbReference type="Proteomes" id="UP000005240"/>
    </source>
</evidence>
<dbReference type="VEuPathDB" id="FungiDB:PTTG_06420"/>
<reference evidence="10" key="4">
    <citation type="submission" date="2025-05" db="UniProtKB">
        <authorList>
            <consortium name="EnsemblFungi"/>
        </authorList>
    </citation>
    <scope>IDENTIFICATION</scope>
    <source>
        <strain evidence="10">isolate 1-1 / race 1 (BBBD)</strain>
    </source>
</reference>
<keyword evidence="5 6" id="KW-0067">ATP-binding</keyword>
<reference evidence="9" key="1">
    <citation type="submission" date="2009-11" db="EMBL/GenBank/DDBJ databases">
        <authorList>
            <consortium name="The Broad Institute Genome Sequencing Platform"/>
            <person name="Ward D."/>
            <person name="Feldgarden M."/>
            <person name="Earl A."/>
            <person name="Young S.K."/>
            <person name="Zeng Q."/>
            <person name="Koehrsen M."/>
            <person name="Alvarado L."/>
            <person name="Berlin A."/>
            <person name="Bochicchio J."/>
            <person name="Borenstein D."/>
            <person name="Chapman S.B."/>
            <person name="Chen Z."/>
            <person name="Engels R."/>
            <person name="Freedman E."/>
            <person name="Gellesch M."/>
            <person name="Goldberg J."/>
            <person name="Griggs A."/>
            <person name="Gujja S."/>
            <person name="Heilman E."/>
            <person name="Heiman D."/>
            <person name="Hepburn T."/>
            <person name="Howarth C."/>
            <person name="Jen D."/>
            <person name="Larson L."/>
            <person name="Lewis B."/>
            <person name="Mehta T."/>
            <person name="Park D."/>
            <person name="Pearson M."/>
            <person name="Roberts A."/>
            <person name="Saif S."/>
            <person name="Shea T."/>
            <person name="Shenoy N."/>
            <person name="Sisk P."/>
            <person name="Stolte C."/>
            <person name="Sykes S."/>
            <person name="Thomson T."/>
            <person name="Walk T."/>
            <person name="White J."/>
            <person name="Yandava C."/>
            <person name="Izard J."/>
            <person name="Baranova O.V."/>
            <person name="Blanton J.M."/>
            <person name="Tanner A.C."/>
            <person name="Dewhirst F.E."/>
            <person name="Haas B."/>
            <person name="Nusbaum C."/>
            <person name="Birren B."/>
        </authorList>
    </citation>
    <scope>NUCLEOTIDE SEQUENCE [LARGE SCALE GENOMIC DNA]</scope>
    <source>
        <strain evidence="9">1-1 BBBD Race 1</strain>
    </source>
</reference>
<dbReference type="EMBL" id="ADAS02000015">
    <property type="protein sequence ID" value="OAV97030.1"/>
    <property type="molecule type" value="Genomic_DNA"/>
</dbReference>
<dbReference type="InterPro" id="IPR000719">
    <property type="entry name" value="Prot_kinase_dom"/>
</dbReference>
<dbReference type="Proteomes" id="UP000005240">
    <property type="component" value="Unassembled WGS sequence"/>
</dbReference>
<dbReference type="InterPro" id="IPR051175">
    <property type="entry name" value="CLK_kinases"/>
</dbReference>
<keyword evidence="7" id="KW-0472">Membrane</keyword>
<dbReference type="GO" id="GO:0005634">
    <property type="term" value="C:nucleus"/>
    <property type="evidence" value="ECO:0007669"/>
    <property type="project" value="TreeGrafter"/>
</dbReference>
<evidence type="ECO:0000256" key="5">
    <source>
        <dbReference type="ARBA" id="ARBA00022840"/>
    </source>
</evidence>
<dbReference type="Pfam" id="PF00069">
    <property type="entry name" value="Pkinase"/>
    <property type="match status" value="1"/>
</dbReference>
<evidence type="ECO:0000256" key="1">
    <source>
        <dbReference type="ARBA" id="ARBA00022527"/>
    </source>
</evidence>
<dbReference type="SMART" id="SM00220">
    <property type="entry name" value="S_TKc"/>
    <property type="match status" value="1"/>
</dbReference>
<dbReference type="GO" id="GO:0004674">
    <property type="term" value="F:protein serine/threonine kinase activity"/>
    <property type="evidence" value="ECO:0007669"/>
    <property type="project" value="UniProtKB-KW"/>
</dbReference>
<dbReference type="CDD" id="cd14134">
    <property type="entry name" value="PKc_CLK"/>
    <property type="match status" value="1"/>
</dbReference>
<evidence type="ECO:0000256" key="7">
    <source>
        <dbReference type="SAM" id="Phobius"/>
    </source>
</evidence>
<dbReference type="AlphaFoldDB" id="A0A0C4F006"/>
<evidence type="ECO:0000313" key="9">
    <source>
        <dbReference type="EMBL" id="OAV97030.1"/>
    </source>
</evidence>
<evidence type="ECO:0000256" key="3">
    <source>
        <dbReference type="ARBA" id="ARBA00022741"/>
    </source>
</evidence>
<dbReference type="PROSITE" id="PS00108">
    <property type="entry name" value="PROTEIN_KINASE_ST"/>
    <property type="match status" value="1"/>
</dbReference>
<dbReference type="Gene3D" id="3.30.200.20">
    <property type="entry name" value="Phosphorylase Kinase, domain 1"/>
    <property type="match status" value="1"/>
</dbReference>
<dbReference type="PANTHER" id="PTHR45646">
    <property type="entry name" value="SERINE/THREONINE-PROTEIN KINASE DOA-RELATED"/>
    <property type="match status" value="1"/>
</dbReference>
<evidence type="ECO:0000256" key="4">
    <source>
        <dbReference type="ARBA" id="ARBA00022777"/>
    </source>
</evidence>
<evidence type="ECO:0000256" key="2">
    <source>
        <dbReference type="ARBA" id="ARBA00022679"/>
    </source>
</evidence>
<organism evidence="9">
    <name type="scientific">Puccinia triticina (isolate 1-1 / race 1 (BBBD))</name>
    <name type="common">Brown leaf rust fungus</name>
    <dbReference type="NCBI Taxonomy" id="630390"/>
    <lineage>
        <taxon>Eukaryota</taxon>
        <taxon>Fungi</taxon>
        <taxon>Dikarya</taxon>
        <taxon>Basidiomycota</taxon>
        <taxon>Pucciniomycotina</taxon>
        <taxon>Pucciniomycetes</taxon>
        <taxon>Pucciniales</taxon>
        <taxon>Pucciniaceae</taxon>
        <taxon>Puccinia</taxon>
    </lineage>
</organism>
<evidence type="ECO:0000259" key="8">
    <source>
        <dbReference type="PROSITE" id="PS50011"/>
    </source>
</evidence>
<dbReference type="PROSITE" id="PS50011">
    <property type="entry name" value="PROTEIN_KINASE_DOM"/>
    <property type="match status" value="1"/>
</dbReference>
<gene>
    <name evidence="9" type="ORF">PTTG_06420</name>
</gene>
<keyword evidence="2" id="KW-0808">Transferase</keyword>
<dbReference type="PANTHER" id="PTHR45646:SF11">
    <property type="entry name" value="SERINE_THREONINE-PROTEIN KINASE DOA"/>
    <property type="match status" value="1"/>
</dbReference>
<feature type="domain" description="Protein kinase" evidence="8">
    <location>
        <begin position="261"/>
        <end position="589"/>
    </location>
</feature>
<proteinExistence type="predicted"/>
<dbReference type="InterPro" id="IPR008271">
    <property type="entry name" value="Ser/Thr_kinase_AS"/>
</dbReference>
<dbReference type="OrthoDB" id="283111at2759"/>
<accession>A0A0C4F006</accession>
<keyword evidence="4 9" id="KW-0418">Kinase</keyword>
<dbReference type="PROSITE" id="PS00107">
    <property type="entry name" value="PROTEIN_KINASE_ATP"/>
    <property type="match status" value="1"/>
</dbReference>